<evidence type="ECO:0000256" key="1">
    <source>
        <dbReference type="SAM" id="MobiDB-lite"/>
    </source>
</evidence>
<dbReference type="AlphaFoldDB" id="A0A9P8W5Q1"/>
<evidence type="ECO:0000313" key="2">
    <source>
        <dbReference type="EMBL" id="KAH6888695.1"/>
    </source>
</evidence>
<gene>
    <name evidence="2" type="ORF">B0T10DRAFT_59766</name>
</gene>
<protein>
    <submittedName>
        <fullName evidence="2">Uncharacterized protein</fullName>
    </submittedName>
</protein>
<sequence length="154" mass="17068">MVGPHMQTVRPPQSLRPETSASSLLCFLDSARLAQCHPSTSHPQPSINRKVKLSLCSPCPFHQSNNMSSSHLETTQLGTKPPQLPDFHQALPGNCLRQQLLYQGIEPGPALFCLHDAVLVSCQKGYTRPKKNASNMYSARKKSKAKSEKVLQRH</sequence>
<accession>A0A9P8W5Q1</accession>
<reference evidence="2 3" key="1">
    <citation type="journal article" date="2021" name="Nat. Commun.">
        <title>Genetic determinants of endophytism in the Arabidopsis root mycobiome.</title>
        <authorList>
            <person name="Mesny F."/>
            <person name="Miyauchi S."/>
            <person name="Thiergart T."/>
            <person name="Pickel B."/>
            <person name="Atanasova L."/>
            <person name="Karlsson M."/>
            <person name="Huettel B."/>
            <person name="Barry K.W."/>
            <person name="Haridas S."/>
            <person name="Chen C."/>
            <person name="Bauer D."/>
            <person name="Andreopoulos W."/>
            <person name="Pangilinan J."/>
            <person name="LaButti K."/>
            <person name="Riley R."/>
            <person name="Lipzen A."/>
            <person name="Clum A."/>
            <person name="Drula E."/>
            <person name="Henrissat B."/>
            <person name="Kohler A."/>
            <person name="Grigoriev I.V."/>
            <person name="Martin F.M."/>
            <person name="Hacquard S."/>
        </authorList>
    </citation>
    <scope>NUCLEOTIDE SEQUENCE [LARGE SCALE GENOMIC DNA]</scope>
    <source>
        <strain evidence="2 3">MPI-CAGE-CH-0241</strain>
    </source>
</reference>
<evidence type="ECO:0000313" key="3">
    <source>
        <dbReference type="Proteomes" id="UP000777438"/>
    </source>
</evidence>
<feature type="region of interest" description="Disordered" evidence="1">
    <location>
        <begin position="130"/>
        <end position="154"/>
    </location>
</feature>
<dbReference type="Proteomes" id="UP000777438">
    <property type="component" value="Unassembled WGS sequence"/>
</dbReference>
<name>A0A9P8W5Q1_9HYPO</name>
<feature type="compositionally biased region" description="Basic and acidic residues" evidence="1">
    <location>
        <begin position="145"/>
        <end position="154"/>
    </location>
</feature>
<dbReference type="EMBL" id="JAGPYM010000012">
    <property type="protein sequence ID" value="KAH6888695.1"/>
    <property type="molecule type" value="Genomic_DNA"/>
</dbReference>
<comment type="caution">
    <text evidence="2">The sequence shown here is derived from an EMBL/GenBank/DDBJ whole genome shotgun (WGS) entry which is preliminary data.</text>
</comment>
<keyword evidence="3" id="KW-1185">Reference proteome</keyword>
<organism evidence="2 3">
    <name type="scientific">Thelonectria olida</name>
    <dbReference type="NCBI Taxonomy" id="1576542"/>
    <lineage>
        <taxon>Eukaryota</taxon>
        <taxon>Fungi</taxon>
        <taxon>Dikarya</taxon>
        <taxon>Ascomycota</taxon>
        <taxon>Pezizomycotina</taxon>
        <taxon>Sordariomycetes</taxon>
        <taxon>Hypocreomycetidae</taxon>
        <taxon>Hypocreales</taxon>
        <taxon>Nectriaceae</taxon>
        <taxon>Thelonectria</taxon>
    </lineage>
</organism>
<proteinExistence type="predicted"/>